<organism evidence="1 2">
    <name type="scientific">Frigoriglobus tundricola</name>
    <dbReference type="NCBI Taxonomy" id="2774151"/>
    <lineage>
        <taxon>Bacteria</taxon>
        <taxon>Pseudomonadati</taxon>
        <taxon>Planctomycetota</taxon>
        <taxon>Planctomycetia</taxon>
        <taxon>Gemmatales</taxon>
        <taxon>Gemmataceae</taxon>
        <taxon>Frigoriglobus</taxon>
    </lineage>
</organism>
<accession>A0A6M5YPG8</accession>
<dbReference type="KEGG" id="ftj:FTUN_3513"/>
<reference evidence="2" key="1">
    <citation type="submission" date="2020-05" db="EMBL/GenBank/DDBJ databases">
        <title>Frigoriglobus tundricola gen. nov., sp. nov., a psychrotolerant cellulolytic planctomycete of the family Gemmataceae with two divergent copies of 16S rRNA gene.</title>
        <authorList>
            <person name="Kulichevskaya I.S."/>
            <person name="Ivanova A.A."/>
            <person name="Naumoff D.G."/>
            <person name="Beletsky A.V."/>
            <person name="Rijpstra W.I.C."/>
            <person name="Sinninghe Damste J.S."/>
            <person name="Mardanov A.V."/>
            <person name="Ravin N.V."/>
            <person name="Dedysh S.N."/>
        </authorList>
    </citation>
    <scope>NUCLEOTIDE SEQUENCE [LARGE SCALE GENOMIC DNA]</scope>
    <source>
        <strain evidence="2">PL17</strain>
    </source>
</reference>
<proteinExistence type="predicted"/>
<protein>
    <submittedName>
        <fullName evidence="1">Uncharacterized protein</fullName>
    </submittedName>
</protein>
<gene>
    <name evidence="1" type="ORF">FTUN_3513</name>
</gene>
<dbReference type="EMBL" id="CP053452">
    <property type="protein sequence ID" value="QJW95959.1"/>
    <property type="molecule type" value="Genomic_DNA"/>
</dbReference>
<evidence type="ECO:0000313" key="1">
    <source>
        <dbReference type="EMBL" id="QJW95959.1"/>
    </source>
</evidence>
<evidence type="ECO:0000313" key="2">
    <source>
        <dbReference type="Proteomes" id="UP000503447"/>
    </source>
</evidence>
<keyword evidence="2" id="KW-1185">Reference proteome</keyword>
<sequence length="43" mass="4549">MLAALRNVAVQLLAQVGTDNHATAPTSHRPPILANVKLSMTLN</sequence>
<dbReference type="AlphaFoldDB" id="A0A6M5YPG8"/>
<name>A0A6M5YPG8_9BACT</name>
<dbReference type="Proteomes" id="UP000503447">
    <property type="component" value="Chromosome"/>
</dbReference>